<gene>
    <name evidence="1" type="ORF">SCALOS_LOCUS9633</name>
</gene>
<organism evidence="1 2">
    <name type="scientific">Scutellospora calospora</name>
    <dbReference type="NCBI Taxonomy" id="85575"/>
    <lineage>
        <taxon>Eukaryota</taxon>
        <taxon>Fungi</taxon>
        <taxon>Fungi incertae sedis</taxon>
        <taxon>Mucoromycota</taxon>
        <taxon>Glomeromycotina</taxon>
        <taxon>Glomeromycetes</taxon>
        <taxon>Diversisporales</taxon>
        <taxon>Gigasporaceae</taxon>
        <taxon>Scutellospora</taxon>
    </lineage>
</organism>
<evidence type="ECO:0000313" key="1">
    <source>
        <dbReference type="EMBL" id="CAG8678361.1"/>
    </source>
</evidence>
<proteinExistence type="predicted"/>
<feature type="non-terminal residue" evidence="1">
    <location>
        <position position="54"/>
    </location>
</feature>
<dbReference type="EMBL" id="CAJVPM010030982">
    <property type="protein sequence ID" value="CAG8678361.1"/>
    <property type="molecule type" value="Genomic_DNA"/>
</dbReference>
<feature type="non-terminal residue" evidence="1">
    <location>
        <position position="1"/>
    </location>
</feature>
<sequence>KQIQLIRFMRDEVIIYSDKTKRSFNFQIVESSKDITDLKSKAANKLDIVLEISE</sequence>
<protein>
    <submittedName>
        <fullName evidence="1">4283_t:CDS:1</fullName>
    </submittedName>
</protein>
<comment type="caution">
    <text evidence="1">The sequence shown here is derived from an EMBL/GenBank/DDBJ whole genome shotgun (WGS) entry which is preliminary data.</text>
</comment>
<dbReference type="Proteomes" id="UP000789860">
    <property type="component" value="Unassembled WGS sequence"/>
</dbReference>
<evidence type="ECO:0000313" key="2">
    <source>
        <dbReference type="Proteomes" id="UP000789860"/>
    </source>
</evidence>
<accession>A0ACA9NXA5</accession>
<keyword evidence="2" id="KW-1185">Reference proteome</keyword>
<name>A0ACA9NXA5_9GLOM</name>
<reference evidence="1" key="1">
    <citation type="submission" date="2021-06" db="EMBL/GenBank/DDBJ databases">
        <authorList>
            <person name="Kallberg Y."/>
            <person name="Tangrot J."/>
            <person name="Rosling A."/>
        </authorList>
    </citation>
    <scope>NUCLEOTIDE SEQUENCE</scope>
    <source>
        <strain evidence="1">AU212A</strain>
    </source>
</reference>